<dbReference type="GO" id="GO:0005524">
    <property type="term" value="F:ATP binding"/>
    <property type="evidence" value="ECO:0007669"/>
    <property type="project" value="UniProtKB-KW"/>
</dbReference>
<keyword evidence="4" id="KW-0479">Metal-binding</keyword>
<evidence type="ECO:0000259" key="11">
    <source>
        <dbReference type="PROSITE" id="PS51192"/>
    </source>
</evidence>
<keyword evidence="8" id="KW-0067">ATP-binding</keyword>
<dbReference type="GO" id="GO:0004518">
    <property type="term" value="F:nuclease activity"/>
    <property type="evidence" value="ECO:0007669"/>
    <property type="project" value="UniProtKB-KW"/>
</dbReference>
<dbReference type="Pfam" id="PF00270">
    <property type="entry name" value="DEAD"/>
    <property type="match status" value="1"/>
</dbReference>
<dbReference type="GO" id="GO:0016787">
    <property type="term" value="F:hydrolase activity"/>
    <property type="evidence" value="ECO:0007669"/>
    <property type="project" value="UniProtKB-KW"/>
</dbReference>
<evidence type="ECO:0000256" key="3">
    <source>
        <dbReference type="ARBA" id="ARBA00022722"/>
    </source>
</evidence>
<sequence length="840" mass="95515">MKENLPFARFYKRSPDCTVSRGCTVCVQKPECFQTLESHLLETAKLAKIFGNNLGFGQLSYLSGLLHDAGKATEEWQQYLFDSIMGEKAVKKQDHSSIGALLSDLYIEKMTLPKIIIQAAVMYHHGSGLPDFLSLDGTTPFSDRLNKKSNAIDIFKIESRLPMTVCRDIKQYFCDGSINDFGESFIRQCKSGCIFRDNTIDKKKFLFNMGMHLRQFSSCLIDADRIDSRNFESEKSITDKPCIPQWEIMLNKLESALSLFPPSGKISEIRKNLSNRCAAYGKKAKGIYTCSAMTGSGKTLASLRFALEQAKLYHMKRIIIIAPYTSIIDQNARIIRSILENNDEGGRIVFECHSNIAFNTGQEIIDSIDDYTEFEHSWNAPIVITTMVQFLEALFASGTKSIRRMHNIEDSVLVFDEIQTLPLKCVYLFNWALDYLVKCCSCSALLCTATQPCLDKIGEDRFHLRLDGEIIENEQFHFRELQRVVFSDKSKGGRLKVQPKDVCSYISEQMDFCSNFLAVVNTKSQAKELFELVKNSGCADSVYHLSTNMCPMHRKEVIDTIKNELSFHRRIVCISTRLIEAGIDLSFDGALRYMAGLDSVIQTAGRCNRNGDLTDSSGKPVCGRVALFSIQNENLSSLEEVKIGQKCMERILREKETEDDYSLENFNLICPEIIRRYFLYYYQQFSKKLAYPVLNGNFSLIDLLSDNGTAVEEYKRIHKRHCYPLPFVQSFKTAGEHFEVIADATIGIIVPYNFNSIAGRLSALEKGDENFADSLKNLICEAQQFSVNVYKNQLEKLKKENMIYEVIPDSGIYALFEEYYNSEQGLNFENFCGNAEILAY</sequence>
<evidence type="ECO:0000256" key="2">
    <source>
        <dbReference type="ARBA" id="ARBA00009046"/>
    </source>
</evidence>
<evidence type="ECO:0000313" key="13">
    <source>
        <dbReference type="EMBL" id="MBO8456836.1"/>
    </source>
</evidence>
<dbReference type="Proteomes" id="UP000823638">
    <property type="component" value="Unassembled WGS sequence"/>
</dbReference>
<keyword evidence="3" id="KW-0540">Nuclease</keyword>
<dbReference type="InterPro" id="IPR006483">
    <property type="entry name" value="CRISPR-assoc_Cas3_HD"/>
</dbReference>
<evidence type="ECO:0000256" key="6">
    <source>
        <dbReference type="ARBA" id="ARBA00022801"/>
    </source>
</evidence>
<reference evidence="13" key="1">
    <citation type="submission" date="2020-10" db="EMBL/GenBank/DDBJ databases">
        <authorList>
            <person name="Gilroy R."/>
        </authorList>
    </citation>
    <scope>NUCLEOTIDE SEQUENCE</scope>
    <source>
        <strain evidence="13">10532</strain>
    </source>
</reference>
<dbReference type="NCBIfam" id="TIGR01596">
    <property type="entry name" value="cas3_HD"/>
    <property type="match status" value="1"/>
</dbReference>
<keyword evidence="9" id="KW-0051">Antiviral defense</keyword>
<dbReference type="PANTHER" id="PTHR24031">
    <property type="entry name" value="RNA HELICASE"/>
    <property type="match status" value="1"/>
</dbReference>
<comment type="similarity">
    <text evidence="1">In the N-terminal section; belongs to the CRISPR-associated nuclease Cas3-HD family.</text>
</comment>
<dbReference type="SUPFAM" id="SSF109604">
    <property type="entry name" value="HD-domain/PDEase-like"/>
    <property type="match status" value="1"/>
</dbReference>
<gene>
    <name evidence="13" type="primary">cas3</name>
    <name evidence="13" type="ORF">IAA81_01250</name>
</gene>
<evidence type="ECO:0000259" key="12">
    <source>
        <dbReference type="PROSITE" id="PS51643"/>
    </source>
</evidence>
<dbReference type="Gene3D" id="3.40.50.300">
    <property type="entry name" value="P-loop containing nucleotide triphosphate hydrolases"/>
    <property type="match status" value="2"/>
</dbReference>
<evidence type="ECO:0000256" key="5">
    <source>
        <dbReference type="ARBA" id="ARBA00022741"/>
    </source>
</evidence>
<organism evidence="13 14">
    <name type="scientific">Candidatus Gallitreponema excrementavium</name>
    <dbReference type="NCBI Taxonomy" id="2840840"/>
    <lineage>
        <taxon>Bacteria</taxon>
        <taxon>Pseudomonadati</taxon>
        <taxon>Spirochaetota</taxon>
        <taxon>Spirochaetia</taxon>
        <taxon>Spirochaetales</taxon>
        <taxon>Candidatus Gallitreponema</taxon>
    </lineage>
</organism>
<reference evidence="13" key="2">
    <citation type="journal article" date="2021" name="PeerJ">
        <title>Extensive microbial diversity within the chicken gut microbiome revealed by metagenomics and culture.</title>
        <authorList>
            <person name="Gilroy R."/>
            <person name="Ravi A."/>
            <person name="Getino M."/>
            <person name="Pursley I."/>
            <person name="Horton D.L."/>
            <person name="Alikhan N.F."/>
            <person name="Baker D."/>
            <person name="Gharbi K."/>
            <person name="Hall N."/>
            <person name="Watson M."/>
            <person name="Adriaenssens E.M."/>
            <person name="Foster-Nyarko E."/>
            <person name="Jarju S."/>
            <person name="Secka A."/>
            <person name="Antonio M."/>
            <person name="Oren A."/>
            <person name="Chaudhuri R.R."/>
            <person name="La Ragione R."/>
            <person name="Hildebrand F."/>
            <person name="Pallen M.J."/>
        </authorList>
    </citation>
    <scope>NUCLEOTIDE SEQUENCE</scope>
    <source>
        <strain evidence="13">10532</strain>
    </source>
</reference>
<feature type="coiled-coil region" evidence="10">
    <location>
        <begin position="780"/>
        <end position="807"/>
    </location>
</feature>
<dbReference type="GO" id="GO:0003676">
    <property type="term" value="F:nucleic acid binding"/>
    <property type="evidence" value="ECO:0007669"/>
    <property type="project" value="InterPro"/>
</dbReference>
<dbReference type="PROSITE" id="PS51643">
    <property type="entry name" value="HD_CAS3"/>
    <property type="match status" value="1"/>
</dbReference>
<feature type="domain" description="HD Cas3-type" evidence="12">
    <location>
        <begin position="29"/>
        <end position="226"/>
    </location>
</feature>
<dbReference type="InterPro" id="IPR014001">
    <property type="entry name" value="Helicase_ATP-bd"/>
</dbReference>
<dbReference type="EMBL" id="JADIMM010000019">
    <property type="protein sequence ID" value="MBO8456836.1"/>
    <property type="molecule type" value="Genomic_DNA"/>
</dbReference>
<dbReference type="GO" id="GO:0046872">
    <property type="term" value="F:metal ion binding"/>
    <property type="evidence" value="ECO:0007669"/>
    <property type="project" value="UniProtKB-KW"/>
</dbReference>
<dbReference type="InterPro" id="IPR054712">
    <property type="entry name" value="Cas3-like_dom"/>
</dbReference>
<keyword evidence="6" id="KW-0378">Hydrolase</keyword>
<evidence type="ECO:0000313" key="14">
    <source>
        <dbReference type="Proteomes" id="UP000823638"/>
    </source>
</evidence>
<dbReference type="GO" id="GO:0004386">
    <property type="term" value="F:helicase activity"/>
    <property type="evidence" value="ECO:0007669"/>
    <property type="project" value="UniProtKB-KW"/>
</dbReference>
<evidence type="ECO:0000256" key="4">
    <source>
        <dbReference type="ARBA" id="ARBA00022723"/>
    </source>
</evidence>
<dbReference type="CDD" id="cd17930">
    <property type="entry name" value="DEXHc_cas3"/>
    <property type="match status" value="1"/>
</dbReference>
<dbReference type="CDD" id="cd09641">
    <property type="entry name" value="Cas3''_I"/>
    <property type="match status" value="1"/>
</dbReference>
<dbReference type="PROSITE" id="PS51192">
    <property type="entry name" value="HELICASE_ATP_BIND_1"/>
    <property type="match status" value="1"/>
</dbReference>
<dbReference type="SUPFAM" id="SSF52540">
    <property type="entry name" value="P-loop containing nucleoside triphosphate hydrolases"/>
    <property type="match status" value="1"/>
</dbReference>
<dbReference type="InterPro" id="IPR006474">
    <property type="entry name" value="Helicase_Cas3_CRISPR-ass_core"/>
</dbReference>
<evidence type="ECO:0000256" key="1">
    <source>
        <dbReference type="ARBA" id="ARBA00006847"/>
    </source>
</evidence>
<protein>
    <submittedName>
        <fullName evidence="13">CRISPR-associated helicase Cas3</fullName>
    </submittedName>
</protein>
<name>A0A9D9HMZ9_9SPIR</name>
<proteinExistence type="inferred from homology"/>
<dbReference type="InterPro" id="IPR038257">
    <property type="entry name" value="CRISPR-assoc_Cas3_HD_sf"/>
</dbReference>
<comment type="caution">
    <text evidence="13">The sequence shown here is derived from an EMBL/GenBank/DDBJ whole genome shotgun (WGS) entry which is preliminary data.</text>
</comment>
<dbReference type="GO" id="GO:0051607">
    <property type="term" value="P:defense response to virus"/>
    <property type="evidence" value="ECO:0007669"/>
    <property type="project" value="UniProtKB-KW"/>
</dbReference>
<dbReference type="InterPro" id="IPR027417">
    <property type="entry name" value="P-loop_NTPase"/>
</dbReference>
<dbReference type="InterPro" id="IPR006674">
    <property type="entry name" value="HD_domain"/>
</dbReference>
<dbReference type="Gene3D" id="1.10.3210.30">
    <property type="match status" value="1"/>
</dbReference>
<keyword evidence="10" id="KW-0175">Coiled coil</keyword>
<dbReference type="AlphaFoldDB" id="A0A9D9HMZ9"/>
<accession>A0A9D9HMZ9</accession>
<keyword evidence="5" id="KW-0547">Nucleotide-binding</keyword>
<comment type="similarity">
    <text evidence="2">In the central section; belongs to the CRISPR-associated helicase Cas3 family.</text>
</comment>
<keyword evidence="7" id="KW-0347">Helicase</keyword>
<dbReference type="SMART" id="SM00487">
    <property type="entry name" value="DEXDc"/>
    <property type="match status" value="1"/>
</dbReference>
<feature type="domain" description="Helicase ATP-binding" evidence="11">
    <location>
        <begin position="279"/>
        <end position="469"/>
    </location>
</feature>
<evidence type="ECO:0000256" key="7">
    <source>
        <dbReference type="ARBA" id="ARBA00022806"/>
    </source>
</evidence>
<dbReference type="InterPro" id="IPR011545">
    <property type="entry name" value="DEAD/DEAH_box_helicase_dom"/>
</dbReference>
<evidence type="ECO:0000256" key="10">
    <source>
        <dbReference type="SAM" id="Coils"/>
    </source>
</evidence>
<dbReference type="Pfam" id="PF22590">
    <property type="entry name" value="Cas3-like_C_2"/>
    <property type="match status" value="1"/>
</dbReference>
<dbReference type="NCBIfam" id="TIGR01587">
    <property type="entry name" value="cas3_core"/>
    <property type="match status" value="1"/>
</dbReference>
<dbReference type="Pfam" id="PF01966">
    <property type="entry name" value="HD"/>
    <property type="match status" value="1"/>
</dbReference>
<evidence type="ECO:0000256" key="9">
    <source>
        <dbReference type="ARBA" id="ARBA00023118"/>
    </source>
</evidence>
<evidence type="ECO:0000256" key="8">
    <source>
        <dbReference type="ARBA" id="ARBA00022840"/>
    </source>
</evidence>